<dbReference type="AlphaFoldDB" id="A8R9E6"/>
<evidence type="ECO:0000313" key="2">
    <source>
        <dbReference type="EMBL" id="EDP11971.1"/>
    </source>
</evidence>
<dbReference type="PANTHER" id="PTHR30006:SF2">
    <property type="entry name" value="ABC TRANSPORTER SUBSTRATE-BINDING PROTEIN"/>
    <property type="match status" value="1"/>
</dbReference>
<dbReference type="Gene3D" id="3.40.190.10">
    <property type="entry name" value="Periplasmic binding protein-like II"/>
    <property type="match status" value="2"/>
</dbReference>
<dbReference type="Proteomes" id="UP000004090">
    <property type="component" value="Unassembled WGS sequence"/>
</dbReference>
<reference evidence="2 3" key="2">
    <citation type="submission" date="2007-09" db="EMBL/GenBank/DDBJ databases">
        <authorList>
            <person name="Fulton L."/>
            <person name="Clifton S."/>
            <person name="Fulton B."/>
            <person name="Xu J."/>
            <person name="Minx P."/>
            <person name="Pepin K.H."/>
            <person name="Johnson M."/>
            <person name="Thiruvilangam P."/>
            <person name="Bhonagiri V."/>
            <person name="Nash W.E."/>
            <person name="Mardis E.R."/>
            <person name="Wilson R.K."/>
        </authorList>
    </citation>
    <scope>NUCLEOTIDE SEQUENCE [LARGE SCALE GENOMIC DNA]</scope>
    <source>
        <strain evidence="2 3">DSM 3991</strain>
    </source>
</reference>
<protein>
    <submittedName>
        <fullName evidence="2">ABC transporter, solute-binding protein</fullName>
    </submittedName>
</protein>
<dbReference type="Pfam" id="PF13416">
    <property type="entry name" value="SBP_bac_8"/>
    <property type="match status" value="1"/>
</dbReference>
<proteinExistence type="predicted"/>
<comment type="caution">
    <text evidence="2">The sequence shown here is derived from an EMBL/GenBank/DDBJ whole genome shotgun (WGS) entry which is preliminary data.</text>
</comment>
<gene>
    <name evidence="2" type="ORF">EUBDOL_00530</name>
</gene>
<dbReference type="GO" id="GO:0015888">
    <property type="term" value="P:thiamine transport"/>
    <property type="evidence" value="ECO:0007669"/>
    <property type="project" value="TreeGrafter"/>
</dbReference>
<dbReference type="GO" id="GO:0030976">
    <property type="term" value="F:thiamine pyrophosphate binding"/>
    <property type="evidence" value="ECO:0007669"/>
    <property type="project" value="TreeGrafter"/>
</dbReference>
<organism evidence="2 3">
    <name type="scientific">Amedibacillus dolichus DSM 3991</name>
    <dbReference type="NCBI Taxonomy" id="428127"/>
    <lineage>
        <taxon>Bacteria</taxon>
        <taxon>Bacillati</taxon>
        <taxon>Bacillota</taxon>
        <taxon>Erysipelotrichia</taxon>
        <taxon>Erysipelotrichales</taxon>
        <taxon>Erysipelotrichaceae</taxon>
        <taxon>Amedibacillus</taxon>
    </lineage>
</organism>
<dbReference type="GO" id="GO:0030288">
    <property type="term" value="C:outer membrane-bounded periplasmic space"/>
    <property type="evidence" value="ECO:0007669"/>
    <property type="project" value="TreeGrafter"/>
</dbReference>
<name>A8R9E6_9FIRM</name>
<dbReference type="eggNOG" id="COG1840">
    <property type="taxonomic scope" value="Bacteria"/>
</dbReference>
<evidence type="ECO:0000256" key="1">
    <source>
        <dbReference type="ARBA" id="ARBA00022729"/>
    </source>
</evidence>
<keyword evidence="1" id="KW-0732">Signal</keyword>
<dbReference type="GO" id="GO:0030975">
    <property type="term" value="F:thiamine binding"/>
    <property type="evidence" value="ECO:0007669"/>
    <property type="project" value="TreeGrafter"/>
</dbReference>
<dbReference type="EMBL" id="ABAW02000017">
    <property type="protein sequence ID" value="EDP11971.1"/>
    <property type="molecule type" value="Genomic_DNA"/>
</dbReference>
<reference evidence="2 3" key="1">
    <citation type="submission" date="2007-09" db="EMBL/GenBank/DDBJ databases">
        <title>Draft genome sequence of Eubacterium dolichum (DSM 3991).</title>
        <authorList>
            <person name="Sudarsanam P."/>
            <person name="Ley R."/>
            <person name="Guruge J."/>
            <person name="Turnbaugh P.J."/>
            <person name="Mahowald M."/>
            <person name="Liep D."/>
            <person name="Gordon J."/>
        </authorList>
    </citation>
    <scope>NUCLEOTIDE SEQUENCE [LARGE SCALE GENOMIC DNA]</scope>
    <source>
        <strain evidence="2 3">DSM 3991</strain>
    </source>
</reference>
<accession>A8R9E6</accession>
<dbReference type="STRING" id="428127.EUBDOL_00530"/>
<dbReference type="SUPFAM" id="SSF53850">
    <property type="entry name" value="Periplasmic binding protein-like II"/>
    <property type="match status" value="1"/>
</dbReference>
<dbReference type="PANTHER" id="PTHR30006">
    <property type="entry name" value="THIAMINE-BINDING PERIPLASMIC PROTEIN-RELATED"/>
    <property type="match status" value="1"/>
</dbReference>
<evidence type="ECO:0000313" key="3">
    <source>
        <dbReference type="Proteomes" id="UP000004090"/>
    </source>
</evidence>
<dbReference type="InterPro" id="IPR006059">
    <property type="entry name" value="SBP"/>
</dbReference>
<sequence length="332" mass="37737">MNKGDISMKKLFVFLIMVAAILTYDVVQSEQGSIIVYSSMEQYRTEELQKQLNEQFPDKNILVMYVSTAKSAAKIKVEQENSDADIVVGLETSYLEKVKDSLQDLSGYQTHEYVDGLTLADNDNKYITWERQAGAFIINKEVLKKYHLPIPKTYDDLLDPQYQNLIAMPDPKTSGTGYFFYKSIMNTKGDQEGLAYFDALEKNIKTFTESGSGPVKLLIQGEVAIGLGLTFQAIDEINSGSPFEIVYPPQGSPYSLTGTAMIKGKNSKEVQEVFDYIANDFFLYDKENFSPEQVLKKQKNKIKGYPQNIPYADMHGISEIKEKERLLELWKY</sequence>
<dbReference type="HOGENOM" id="CLU_026974_0_1_9"/>